<gene>
    <name evidence="2" type="ORF">CB5_LOCUS30126</name>
</gene>
<proteinExistence type="predicted"/>
<organism evidence="2">
    <name type="scientific">Ananas comosus var. bracteatus</name>
    <name type="common">red pineapple</name>
    <dbReference type="NCBI Taxonomy" id="296719"/>
    <lineage>
        <taxon>Eukaryota</taxon>
        <taxon>Viridiplantae</taxon>
        <taxon>Streptophyta</taxon>
        <taxon>Embryophyta</taxon>
        <taxon>Tracheophyta</taxon>
        <taxon>Spermatophyta</taxon>
        <taxon>Magnoliopsida</taxon>
        <taxon>Liliopsida</taxon>
        <taxon>Poales</taxon>
        <taxon>Bromeliaceae</taxon>
        <taxon>Bromelioideae</taxon>
        <taxon>Ananas</taxon>
    </lineage>
</organism>
<dbReference type="EMBL" id="CAJEUB010000026">
    <property type="protein sequence ID" value="CAD1846915.1"/>
    <property type="molecule type" value="Genomic_DNA"/>
</dbReference>
<feature type="region of interest" description="Disordered" evidence="1">
    <location>
        <begin position="38"/>
        <end position="86"/>
    </location>
</feature>
<name>A0A6V7QW04_ANACO</name>
<protein>
    <submittedName>
        <fullName evidence="2">Uncharacterized protein</fullName>
    </submittedName>
</protein>
<sequence length="125" mass="13315">MSSLWWVYKALLANAKAGQQPKVEWGLPPPLPLPAYQPQNVGARAGGQAPNIVQGMNPVAQNYGFPPGPNPAQVQAPVPTPGNNTSRVEAWPAYAVNTVDVKGKAPAGEKMEQDIASTKRHFGYT</sequence>
<accession>A0A6V7QW04</accession>
<evidence type="ECO:0000313" key="2">
    <source>
        <dbReference type="EMBL" id="CAD1846915.1"/>
    </source>
</evidence>
<feature type="region of interest" description="Disordered" evidence="1">
    <location>
        <begin position="105"/>
        <end position="125"/>
    </location>
</feature>
<dbReference type="AlphaFoldDB" id="A0A6V7QW04"/>
<evidence type="ECO:0000256" key="1">
    <source>
        <dbReference type="SAM" id="MobiDB-lite"/>
    </source>
</evidence>
<reference evidence="2" key="1">
    <citation type="submission" date="2020-07" db="EMBL/GenBank/DDBJ databases">
        <authorList>
            <person name="Lin J."/>
        </authorList>
    </citation>
    <scope>NUCLEOTIDE SEQUENCE</scope>
</reference>